<keyword evidence="1" id="KW-0472">Membrane</keyword>
<protein>
    <submittedName>
        <fullName evidence="2">Uncharacterized protein</fullName>
    </submittedName>
</protein>
<keyword evidence="1" id="KW-1133">Transmembrane helix</keyword>
<sequence length="62" mass="6626">MTALALILIAVGTFGFYVTGELSERYEGVAVEDLTRSTWLKLVFSFGGGALSLFTGVLIILP</sequence>
<evidence type="ECO:0000313" key="2">
    <source>
        <dbReference type="EMBL" id="OGG37996.1"/>
    </source>
</evidence>
<dbReference type="Proteomes" id="UP000179324">
    <property type="component" value="Unassembled WGS sequence"/>
</dbReference>
<organism evidence="2 3">
    <name type="scientific">Candidatus Jorgensenbacteria bacterium GWC1_48_12</name>
    <dbReference type="NCBI Taxonomy" id="1798469"/>
    <lineage>
        <taxon>Bacteria</taxon>
        <taxon>Candidatus Joergenseniibacteriota</taxon>
    </lineage>
</organism>
<dbReference type="AlphaFoldDB" id="A0A1F6BM44"/>
<gene>
    <name evidence="2" type="ORF">A2127_02265</name>
</gene>
<comment type="caution">
    <text evidence="2">The sequence shown here is derived from an EMBL/GenBank/DDBJ whole genome shotgun (WGS) entry which is preliminary data.</text>
</comment>
<evidence type="ECO:0000313" key="3">
    <source>
        <dbReference type="Proteomes" id="UP000179324"/>
    </source>
</evidence>
<name>A0A1F6BM44_9BACT</name>
<reference evidence="2 3" key="1">
    <citation type="journal article" date="2016" name="Nat. Commun.">
        <title>Thousands of microbial genomes shed light on interconnected biogeochemical processes in an aquifer system.</title>
        <authorList>
            <person name="Anantharaman K."/>
            <person name="Brown C.T."/>
            <person name="Hug L.A."/>
            <person name="Sharon I."/>
            <person name="Castelle C.J."/>
            <person name="Probst A.J."/>
            <person name="Thomas B.C."/>
            <person name="Singh A."/>
            <person name="Wilkins M.J."/>
            <person name="Karaoz U."/>
            <person name="Brodie E.L."/>
            <person name="Williams K.H."/>
            <person name="Hubbard S.S."/>
            <person name="Banfield J.F."/>
        </authorList>
    </citation>
    <scope>NUCLEOTIDE SEQUENCE [LARGE SCALE GENOMIC DNA]</scope>
</reference>
<evidence type="ECO:0000256" key="1">
    <source>
        <dbReference type="SAM" id="Phobius"/>
    </source>
</evidence>
<keyword evidence="1" id="KW-0812">Transmembrane</keyword>
<accession>A0A1F6BM44</accession>
<proteinExistence type="predicted"/>
<feature type="transmembrane region" description="Helical" evidence="1">
    <location>
        <begin position="39"/>
        <end position="61"/>
    </location>
</feature>
<dbReference type="EMBL" id="MFKI01000037">
    <property type="protein sequence ID" value="OGG37996.1"/>
    <property type="molecule type" value="Genomic_DNA"/>
</dbReference>